<reference evidence="3 4" key="1">
    <citation type="journal article" date="2018" name="MBio">
        <title>Comparative Genomics Reveals the Core Gene Toolbox for the Fungus-Insect Symbiosis.</title>
        <authorList>
            <person name="Wang Y."/>
            <person name="Stata M."/>
            <person name="Wang W."/>
            <person name="Stajich J.E."/>
            <person name="White M.M."/>
            <person name="Moncalvo J.M."/>
        </authorList>
    </citation>
    <scope>NUCLEOTIDE SEQUENCE [LARGE SCALE GENOMIC DNA]</scope>
    <source>
        <strain evidence="3 4">SC-DP-2</strain>
    </source>
</reference>
<proteinExistence type="predicted"/>
<dbReference type="PANTHER" id="PTHR13357">
    <property type="entry name" value="SH3 ADAPTER PROTEIN SPIN90 NCK INTERACTING PROTEIN WITH SH3 DOMAIN"/>
    <property type="match status" value="1"/>
</dbReference>
<feature type="compositionally biased region" description="Polar residues" evidence="1">
    <location>
        <begin position="798"/>
        <end position="810"/>
    </location>
</feature>
<dbReference type="InterPro" id="IPR018556">
    <property type="entry name" value="SPIN90/Ldb17_LRD"/>
</dbReference>
<dbReference type="AlphaFoldDB" id="A0A2T9ZIW8"/>
<feature type="domain" description="SPIN90/Ldb17 leucine-rich" evidence="2">
    <location>
        <begin position="544"/>
        <end position="669"/>
    </location>
</feature>
<organism evidence="3 4">
    <name type="scientific">Smittium megazygosporum</name>
    <dbReference type="NCBI Taxonomy" id="133381"/>
    <lineage>
        <taxon>Eukaryota</taxon>
        <taxon>Fungi</taxon>
        <taxon>Fungi incertae sedis</taxon>
        <taxon>Zoopagomycota</taxon>
        <taxon>Kickxellomycotina</taxon>
        <taxon>Harpellomycetes</taxon>
        <taxon>Harpellales</taxon>
        <taxon>Legeriomycetaceae</taxon>
        <taxon>Smittium</taxon>
    </lineage>
</organism>
<dbReference type="InterPro" id="IPR030125">
    <property type="entry name" value="SPIN90/Ldb17"/>
</dbReference>
<dbReference type="EMBL" id="MBFS01000110">
    <property type="protein sequence ID" value="PVV04556.1"/>
    <property type="molecule type" value="Genomic_DNA"/>
</dbReference>
<dbReference type="GO" id="GO:0071933">
    <property type="term" value="F:Arp2/3 complex binding"/>
    <property type="evidence" value="ECO:0007669"/>
    <property type="project" value="TreeGrafter"/>
</dbReference>
<evidence type="ECO:0000313" key="3">
    <source>
        <dbReference type="EMBL" id="PVV04556.1"/>
    </source>
</evidence>
<feature type="compositionally biased region" description="Polar residues" evidence="1">
    <location>
        <begin position="93"/>
        <end position="120"/>
    </location>
</feature>
<protein>
    <recommendedName>
        <fullName evidence="2">SPIN90/Ldb17 leucine-rich domain-containing protein</fullName>
    </recommendedName>
</protein>
<accession>A0A2T9ZIW8</accession>
<evidence type="ECO:0000313" key="4">
    <source>
        <dbReference type="Proteomes" id="UP000245609"/>
    </source>
</evidence>
<dbReference type="OrthoDB" id="445362at2759"/>
<feature type="region of interest" description="Disordered" evidence="1">
    <location>
        <begin position="81"/>
        <end position="126"/>
    </location>
</feature>
<dbReference type="PANTHER" id="PTHR13357:SF1">
    <property type="entry name" value="NCK-INTERACTING PROTEIN WITH SH3 DOMAIN"/>
    <property type="match status" value="1"/>
</dbReference>
<feature type="region of interest" description="Disordered" evidence="1">
    <location>
        <begin position="794"/>
        <end position="830"/>
    </location>
</feature>
<gene>
    <name evidence="3" type="ORF">BB560_000943</name>
</gene>
<evidence type="ECO:0000256" key="1">
    <source>
        <dbReference type="SAM" id="MobiDB-lite"/>
    </source>
</evidence>
<keyword evidence="4" id="KW-1185">Reference proteome</keyword>
<dbReference type="GO" id="GO:0006897">
    <property type="term" value="P:endocytosis"/>
    <property type="evidence" value="ECO:0007669"/>
    <property type="project" value="TreeGrafter"/>
</dbReference>
<dbReference type="Proteomes" id="UP000245609">
    <property type="component" value="Unassembled WGS sequence"/>
</dbReference>
<name>A0A2T9ZIW8_9FUNG</name>
<evidence type="ECO:0000259" key="2">
    <source>
        <dbReference type="Pfam" id="PF09431"/>
    </source>
</evidence>
<sequence length="894" mass="102383">MNTLPSLRNLPKNILHWSLFTGFMVFGNSQPVPYPRETSSFAQFSQDSGSTWVFIAVPSVFGALFILNFIKNKGILHTADEETPTRTPDFRSTACNTSSPNGASSDTNSVQTRYTQNNNDGQKKKVHHLNPEDLDMYPILPISEAIKVKEGYIPDIPIELQKEDLQLNSGEESDLTECTFCLEKIKMTDEVRRKELIDLSKDPEYVASMVKLAPDILVQHAENTNNPPKLISRTKNTLMFYIKNNSKLNVTFVSVTGRLSEYDDSSKVIEEVSFEELKIKKEVPPGEQLILNYRFNIYSEPSLYNVETSLKFTDENGVTWEKTPLDKTMEVFEYSQTKQAELQAENFRSAMHFDNSVLLDISNNEVFHARETATEQDVLNAVDWYINSLTTTFYNSDEPWLETDFIKTCACFFDSPLFKNYSSNVVSHVLDRFFCANASSVDCKEIWLEIVFLSLACNHSSAHYSELCDKNIFPALVNLILNSSDKSIVFSSILLCTNIIENNSVHLQDYQHYINDLAEFLLDYIEDTFDWHCEDYTQKSTLLLLSLNTFYIKNCKKLTLFADNLRLRDSSLNSASLLIPSKKKLKSKHLVLKSPLLQLLINRIGKFNAFAQNIVFILNRSYSDNSVIYHITRFISLVFRNSQLESEFFYKNDLNILVDIIIRELTNSLEVDLKYVLIKHKINEINYLLVQLLRKTLENNIDISIEMENAMNDHEHDFDHVNDLSFSRLSISDTVSHNDEPFSHKQRTFSDPNILPIKDTEYSMSYESSSSFCIPSSSLKENSHFLSSLHDDTGVLSRKNSSGSSVSYTNELGDYESSGSENSSSETRSSIFTEFDDSEKLLKREIELLSKKKIQSFLHSRRTARKHIQVCLQRCREIQALNSTGPKALTGKTR</sequence>
<dbReference type="STRING" id="133381.A0A2T9ZIW8"/>
<comment type="caution">
    <text evidence="3">The sequence shown here is derived from an EMBL/GenBank/DDBJ whole genome shotgun (WGS) entry which is preliminary data.</text>
</comment>
<feature type="compositionally biased region" description="Low complexity" evidence="1">
    <location>
        <begin position="816"/>
        <end position="830"/>
    </location>
</feature>
<dbReference type="Pfam" id="PF09431">
    <property type="entry name" value="SPIN90_LRD"/>
    <property type="match status" value="1"/>
</dbReference>